<dbReference type="PANTHER" id="PTHR33978">
    <property type="entry name" value="SERINE/THREONINE-KINASE"/>
    <property type="match status" value="1"/>
</dbReference>
<reference evidence="2 3" key="1">
    <citation type="journal article" date="2019" name="Genome Biol. Evol.">
        <title>Insights into the evolution of the New World diploid cottons (Gossypium, subgenus Houzingenia) based on genome sequencing.</title>
        <authorList>
            <person name="Grover C.E."/>
            <person name="Arick M.A. 2nd"/>
            <person name="Thrash A."/>
            <person name="Conover J.L."/>
            <person name="Sanders W.S."/>
            <person name="Peterson D.G."/>
            <person name="Frelichowski J.E."/>
            <person name="Scheffler J.A."/>
            <person name="Scheffler B.E."/>
            <person name="Wendel J.F."/>
        </authorList>
    </citation>
    <scope>NUCLEOTIDE SEQUENCE [LARGE SCALE GENOMIC DNA]</scope>
    <source>
        <strain evidence="2">185</strain>
        <tissue evidence="2">Leaf</tissue>
    </source>
</reference>
<sequence length="114" mass="13144">MRKSKERNEAAAAAAFDIWDCGSPLYDSYELVSVSHQIERHLMKLPSLGGPNWQTTRIGHRPHVTISDSTSNDGRDKDRSSLKKRLREFLGSRFWKRRKVWTKEGQGVAFARSR</sequence>
<evidence type="ECO:0000256" key="1">
    <source>
        <dbReference type="SAM" id="MobiDB-lite"/>
    </source>
</evidence>
<evidence type="ECO:0000313" key="3">
    <source>
        <dbReference type="Proteomes" id="UP000593577"/>
    </source>
</evidence>
<protein>
    <submittedName>
        <fullName evidence="2">Uncharacterized protein</fullName>
    </submittedName>
</protein>
<proteinExistence type="predicted"/>
<accession>A0A7J8YU47</accession>
<organism evidence="2 3">
    <name type="scientific">Gossypium aridum</name>
    <name type="common">American cotton</name>
    <name type="synonym">Erioxylum aridum</name>
    <dbReference type="NCBI Taxonomy" id="34290"/>
    <lineage>
        <taxon>Eukaryota</taxon>
        <taxon>Viridiplantae</taxon>
        <taxon>Streptophyta</taxon>
        <taxon>Embryophyta</taxon>
        <taxon>Tracheophyta</taxon>
        <taxon>Spermatophyta</taxon>
        <taxon>Magnoliopsida</taxon>
        <taxon>eudicotyledons</taxon>
        <taxon>Gunneridae</taxon>
        <taxon>Pentapetalae</taxon>
        <taxon>rosids</taxon>
        <taxon>malvids</taxon>
        <taxon>Malvales</taxon>
        <taxon>Malvaceae</taxon>
        <taxon>Malvoideae</taxon>
        <taxon>Gossypium</taxon>
    </lineage>
</organism>
<feature type="region of interest" description="Disordered" evidence="1">
    <location>
        <begin position="49"/>
        <end position="82"/>
    </location>
</feature>
<comment type="caution">
    <text evidence="2">The sequence shown here is derived from an EMBL/GenBank/DDBJ whole genome shotgun (WGS) entry which is preliminary data.</text>
</comment>
<keyword evidence="3" id="KW-1185">Reference proteome</keyword>
<gene>
    <name evidence="2" type="ORF">Goari_027093</name>
</gene>
<evidence type="ECO:0000313" key="2">
    <source>
        <dbReference type="EMBL" id="MBA0702870.1"/>
    </source>
</evidence>
<name>A0A7J8YU47_GOSAI</name>
<dbReference type="PANTHER" id="PTHR33978:SF18">
    <property type="entry name" value="OS01G0656300 PROTEIN"/>
    <property type="match status" value="1"/>
</dbReference>
<dbReference type="EMBL" id="JABFAA010354288">
    <property type="protein sequence ID" value="MBA0702870.1"/>
    <property type="molecule type" value="Genomic_DNA"/>
</dbReference>
<dbReference type="Proteomes" id="UP000593577">
    <property type="component" value="Unassembled WGS sequence"/>
</dbReference>
<dbReference type="AlphaFoldDB" id="A0A7J8YU47"/>